<sequence>MHLKTVLTTFALLAAAVKAHSHGPPDEKSIKHHHDVLKRCGHKVAKMKEARRALRRRADSVDANSGDTDYVIHAVAPKYKEVQNWTNILTPETSNGPYFLPRSQTLRQDIREGQPGVPLSLEIGVIDVDTCEPLDDVLVDIWASHCNATGSYSSFTGLSPNTQFLDLYGEISNGSTLDLHTGLPDLSGLSTDNTTFLRGMWPTDKHGVTSFTTIFPGFYVQRAIHIHVQVHTNWTIQSNGTLLHGSIVSTGQIFANETLSNEIMSLEPYVGHTEIERVRNDQDGIYSQESATGAMTIMDTEPLDGVDNKNGIFGYITLGIQVSQIKNGSTVDALPDISVTTTTTV</sequence>
<dbReference type="SUPFAM" id="SSF49482">
    <property type="entry name" value="Aromatic compound dioxygenase"/>
    <property type="match status" value="1"/>
</dbReference>
<evidence type="ECO:0000256" key="1">
    <source>
        <dbReference type="SAM" id="SignalP"/>
    </source>
</evidence>
<keyword evidence="2" id="KW-0560">Oxidoreductase</keyword>
<dbReference type="PANTHER" id="PTHR34315">
    <property type="match status" value="1"/>
</dbReference>
<reference evidence="2 3" key="1">
    <citation type="journal article" date="2021" name="Nat. Commun.">
        <title>Genetic determinants of endophytism in the Arabidopsis root mycobiome.</title>
        <authorList>
            <person name="Mesny F."/>
            <person name="Miyauchi S."/>
            <person name="Thiergart T."/>
            <person name="Pickel B."/>
            <person name="Atanasova L."/>
            <person name="Karlsson M."/>
            <person name="Huettel B."/>
            <person name="Barry K.W."/>
            <person name="Haridas S."/>
            <person name="Chen C."/>
            <person name="Bauer D."/>
            <person name="Andreopoulos W."/>
            <person name="Pangilinan J."/>
            <person name="LaButti K."/>
            <person name="Riley R."/>
            <person name="Lipzen A."/>
            <person name="Clum A."/>
            <person name="Drula E."/>
            <person name="Henrissat B."/>
            <person name="Kohler A."/>
            <person name="Grigoriev I.V."/>
            <person name="Martin F.M."/>
            <person name="Hacquard S."/>
        </authorList>
    </citation>
    <scope>NUCLEOTIDE SEQUENCE [LARGE SCALE GENOMIC DNA]</scope>
    <source>
        <strain evidence="2 3">MPI-CAGE-CH-0241</strain>
    </source>
</reference>
<dbReference type="Proteomes" id="UP000777438">
    <property type="component" value="Unassembled WGS sequence"/>
</dbReference>
<dbReference type="AlphaFoldDB" id="A0A9P8W1D7"/>
<dbReference type="InterPro" id="IPR015889">
    <property type="entry name" value="Intradiol_dOase_core"/>
</dbReference>
<name>A0A9P8W1D7_9HYPO</name>
<keyword evidence="3" id="KW-1185">Reference proteome</keyword>
<organism evidence="2 3">
    <name type="scientific">Thelonectria olida</name>
    <dbReference type="NCBI Taxonomy" id="1576542"/>
    <lineage>
        <taxon>Eukaryota</taxon>
        <taxon>Fungi</taxon>
        <taxon>Dikarya</taxon>
        <taxon>Ascomycota</taxon>
        <taxon>Pezizomycotina</taxon>
        <taxon>Sordariomycetes</taxon>
        <taxon>Hypocreomycetidae</taxon>
        <taxon>Hypocreales</taxon>
        <taxon>Nectriaceae</taxon>
        <taxon>Thelonectria</taxon>
    </lineage>
</organism>
<dbReference type="GO" id="GO:0016702">
    <property type="term" value="F:oxidoreductase activity, acting on single donors with incorporation of molecular oxygen, incorporation of two atoms of oxygen"/>
    <property type="evidence" value="ECO:0007669"/>
    <property type="project" value="InterPro"/>
</dbReference>
<keyword evidence="2" id="KW-0223">Dioxygenase</keyword>
<dbReference type="EMBL" id="JAGPYM010000015">
    <property type="protein sequence ID" value="KAH6887076.1"/>
    <property type="molecule type" value="Genomic_DNA"/>
</dbReference>
<feature type="signal peptide" evidence="1">
    <location>
        <begin position="1"/>
        <end position="19"/>
    </location>
</feature>
<dbReference type="Gene3D" id="2.60.130.10">
    <property type="entry name" value="Aromatic compound dioxygenase"/>
    <property type="match status" value="1"/>
</dbReference>
<gene>
    <name evidence="2" type="ORF">B0T10DRAFT_563300</name>
</gene>
<proteinExistence type="predicted"/>
<protein>
    <submittedName>
        <fullName evidence="2">Intradiol ring-cleavage dioxygenase</fullName>
    </submittedName>
</protein>
<dbReference type="CDD" id="cd03457">
    <property type="entry name" value="intradiol_dioxygenase_like"/>
    <property type="match status" value="1"/>
</dbReference>
<comment type="caution">
    <text evidence="2">The sequence shown here is derived from an EMBL/GenBank/DDBJ whole genome shotgun (WGS) entry which is preliminary data.</text>
</comment>
<accession>A0A9P8W1D7</accession>
<keyword evidence="1" id="KW-0732">Signal</keyword>
<dbReference type="PANTHER" id="PTHR34315:SF1">
    <property type="entry name" value="INTRADIOL RING-CLEAVAGE DIOXYGENASES DOMAIN-CONTAINING PROTEIN-RELATED"/>
    <property type="match status" value="1"/>
</dbReference>
<dbReference type="GO" id="GO:0005506">
    <property type="term" value="F:iron ion binding"/>
    <property type="evidence" value="ECO:0007669"/>
    <property type="project" value="InterPro"/>
</dbReference>
<feature type="chain" id="PRO_5040338499" evidence="1">
    <location>
        <begin position="20"/>
        <end position="345"/>
    </location>
</feature>
<dbReference type="OrthoDB" id="121380at2759"/>
<evidence type="ECO:0000313" key="2">
    <source>
        <dbReference type="EMBL" id="KAH6887076.1"/>
    </source>
</evidence>
<evidence type="ECO:0000313" key="3">
    <source>
        <dbReference type="Proteomes" id="UP000777438"/>
    </source>
</evidence>